<accession>A0A6J6C806</accession>
<proteinExistence type="predicted"/>
<feature type="compositionally biased region" description="Basic and acidic residues" evidence="1">
    <location>
        <begin position="1"/>
        <end position="15"/>
    </location>
</feature>
<name>A0A6J6C806_9ZZZZ</name>
<gene>
    <name evidence="2" type="ORF">UFOPK1446_00798</name>
</gene>
<sequence>MHDQQRRAQRMDRKPWNGGDQQPLTFLEDQTSNTEHEVVINQATKDDQQHG</sequence>
<feature type="region of interest" description="Disordered" evidence="1">
    <location>
        <begin position="1"/>
        <end position="35"/>
    </location>
</feature>
<reference evidence="2" key="1">
    <citation type="submission" date="2020-05" db="EMBL/GenBank/DDBJ databases">
        <authorList>
            <person name="Chiriac C."/>
            <person name="Salcher M."/>
            <person name="Ghai R."/>
            <person name="Kavagutti S V."/>
        </authorList>
    </citation>
    <scope>NUCLEOTIDE SEQUENCE</scope>
</reference>
<evidence type="ECO:0000256" key="1">
    <source>
        <dbReference type="SAM" id="MobiDB-lite"/>
    </source>
</evidence>
<dbReference type="AlphaFoldDB" id="A0A6J6C806"/>
<feature type="compositionally biased region" description="Polar residues" evidence="1">
    <location>
        <begin position="19"/>
        <end position="33"/>
    </location>
</feature>
<dbReference type="EMBL" id="CAEZSO010000155">
    <property type="protein sequence ID" value="CAB4547264.1"/>
    <property type="molecule type" value="Genomic_DNA"/>
</dbReference>
<evidence type="ECO:0000313" key="2">
    <source>
        <dbReference type="EMBL" id="CAB4547264.1"/>
    </source>
</evidence>
<protein>
    <submittedName>
        <fullName evidence="2">Unannotated protein</fullName>
    </submittedName>
</protein>
<organism evidence="2">
    <name type="scientific">freshwater metagenome</name>
    <dbReference type="NCBI Taxonomy" id="449393"/>
    <lineage>
        <taxon>unclassified sequences</taxon>
        <taxon>metagenomes</taxon>
        <taxon>ecological metagenomes</taxon>
    </lineage>
</organism>